<accession>A0A0C2CVG4</accession>
<evidence type="ECO:0000256" key="1">
    <source>
        <dbReference type="SAM" id="MobiDB-lite"/>
    </source>
</evidence>
<evidence type="ECO:0000313" key="2">
    <source>
        <dbReference type="EMBL" id="KIH60858.1"/>
    </source>
</evidence>
<feature type="region of interest" description="Disordered" evidence="1">
    <location>
        <begin position="1"/>
        <end position="23"/>
    </location>
</feature>
<dbReference type="EMBL" id="KN730569">
    <property type="protein sequence ID" value="KIH60858.1"/>
    <property type="molecule type" value="Genomic_DNA"/>
</dbReference>
<feature type="compositionally biased region" description="Basic and acidic residues" evidence="1">
    <location>
        <begin position="8"/>
        <end position="17"/>
    </location>
</feature>
<proteinExistence type="predicted"/>
<reference evidence="2 3" key="1">
    <citation type="submission" date="2013-12" db="EMBL/GenBank/DDBJ databases">
        <title>Draft genome of the parsitic nematode Ancylostoma duodenale.</title>
        <authorList>
            <person name="Mitreva M."/>
        </authorList>
    </citation>
    <scope>NUCLEOTIDE SEQUENCE [LARGE SCALE GENOMIC DNA]</scope>
    <source>
        <strain evidence="2 3">Zhejiang</strain>
    </source>
</reference>
<dbReference type="AlphaFoldDB" id="A0A0C2CVG4"/>
<feature type="compositionally biased region" description="Pro residues" evidence="1">
    <location>
        <begin position="81"/>
        <end position="98"/>
    </location>
</feature>
<gene>
    <name evidence="2" type="ORF">ANCDUO_08877</name>
</gene>
<protein>
    <submittedName>
        <fullName evidence="2">Uncharacterized protein</fullName>
    </submittedName>
</protein>
<organism evidence="2 3">
    <name type="scientific">Ancylostoma duodenale</name>
    <dbReference type="NCBI Taxonomy" id="51022"/>
    <lineage>
        <taxon>Eukaryota</taxon>
        <taxon>Metazoa</taxon>
        <taxon>Ecdysozoa</taxon>
        <taxon>Nematoda</taxon>
        <taxon>Chromadorea</taxon>
        <taxon>Rhabditida</taxon>
        <taxon>Rhabditina</taxon>
        <taxon>Rhabditomorpha</taxon>
        <taxon>Strongyloidea</taxon>
        <taxon>Ancylostomatidae</taxon>
        <taxon>Ancylostomatinae</taxon>
        <taxon>Ancylostoma</taxon>
    </lineage>
</organism>
<sequence>MDANTQRAKNDLEKKENPGFSSRRKCTCIQKSIQDRTETAINLEFERTHRMKKIKYKKMVFLHFLGHPDDLRTKESHQLKGPPPLGGPKPCPPPPPHH</sequence>
<evidence type="ECO:0000313" key="3">
    <source>
        <dbReference type="Proteomes" id="UP000054047"/>
    </source>
</evidence>
<dbReference type="Proteomes" id="UP000054047">
    <property type="component" value="Unassembled WGS sequence"/>
</dbReference>
<keyword evidence="3" id="KW-1185">Reference proteome</keyword>
<feature type="region of interest" description="Disordered" evidence="1">
    <location>
        <begin position="72"/>
        <end position="98"/>
    </location>
</feature>
<name>A0A0C2CVG4_9BILA</name>